<dbReference type="PANTHER" id="PTHR45138:SF9">
    <property type="entry name" value="DIGUANYLATE CYCLASE DGCM-RELATED"/>
    <property type="match status" value="1"/>
</dbReference>
<keyword evidence="2" id="KW-0472">Membrane</keyword>
<name>A0A7X2NEQ9_9FIRM</name>
<dbReference type="NCBIfam" id="TIGR00254">
    <property type="entry name" value="GGDEF"/>
    <property type="match status" value="1"/>
</dbReference>
<gene>
    <name evidence="4" type="ORF">FYJ52_02390</name>
</gene>
<feature type="transmembrane region" description="Helical" evidence="2">
    <location>
        <begin position="203"/>
        <end position="221"/>
    </location>
</feature>
<feature type="region of interest" description="Disordered" evidence="1">
    <location>
        <begin position="1"/>
        <end position="21"/>
    </location>
</feature>
<feature type="domain" description="GGDEF" evidence="3">
    <location>
        <begin position="415"/>
        <end position="539"/>
    </location>
</feature>
<evidence type="ECO:0000259" key="3">
    <source>
        <dbReference type="PROSITE" id="PS50887"/>
    </source>
</evidence>
<feature type="transmembrane region" description="Helical" evidence="2">
    <location>
        <begin position="271"/>
        <end position="289"/>
    </location>
</feature>
<dbReference type="Pfam" id="PF00990">
    <property type="entry name" value="GGDEF"/>
    <property type="match status" value="1"/>
</dbReference>
<dbReference type="GO" id="GO:0005886">
    <property type="term" value="C:plasma membrane"/>
    <property type="evidence" value="ECO:0007669"/>
    <property type="project" value="TreeGrafter"/>
</dbReference>
<dbReference type="GO" id="GO:0052621">
    <property type="term" value="F:diguanylate cyclase activity"/>
    <property type="evidence" value="ECO:0007669"/>
    <property type="project" value="TreeGrafter"/>
</dbReference>
<feature type="transmembrane region" description="Helical" evidence="2">
    <location>
        <begin position="241"/>
        <end position="259"/>
    </location>
</feature>
<proteinExistence type="predicted"/>
<dbReference type="GO" id="GO:0043709">
    <property type="term" value="P:cell adhesion involved in single-species biofilm formation"/>
    <property type="evidence" value="ECO:0007669"/>
    <property type="project" value="TreeGrafter"/>
</dbReference>
<dbReference type="InterPro" id="IPR043128">
    <property type="entry name" value="Rev_trsase/Diguanyl_cyclase"/>
</dbReference>
<dbReference type="AlphaFoldDB" id="A0A7X2NEQ9"/>
<evidence type="ECO:0000313" key="4">
    <source>
        <dbReference type="EMBL" id="MSS19261.1"/>
    </source>
</evidence>
<dbReference type="SMART" id="SM00267">
    <property type="entry name" value="GGDEF"/>
    <property type="match status" value="1"/>
</dbReference>
<feature type="transmembrane region" description="Helical" evidence="2">
    <location>
        <begin position="28"/>
        <end position="47"/>
    </location>
</feature>
<dbReference type="InterPro" id="IPR000160">
    <property type="entry name" value="GGDEF_dom"/>
</dbReference>
<dbReference type="Gene3D" id="3.30.70.270">
    <property type="match status" value="1"/>
</dbReference>
<reference evidence="4 5" key="1">
    <citation type="submission" date="2019-08" db="EMBL/GenBank/DDBJ databases">
        <title>In-depth cultivation of the pig gut microbiome towards novel bacterial diversity and tailored functional studies.</title>
        <authorList>
            <person name="Wylensek D."/>
            <person name="Hitch T.C.A."/>
            <person name="Clavel T."/>
        </authorList>
    </citation>
    <scope>NUCLEOTIDE SEQUENCE [LARGE SCALE GENOMIC DNA]</scope>
    <source>
        <strain evidence="4 5">RF-744-FAT-4</strain>
    </source>
</reference>
<accession>A0A7X2NEQ9</accession>
<dbReference type="EMBL" id="VUMO01000002">
    <property type="protein sequence ID" value="MSS19261.1"/>
    <property type="molecule type" value="Genomic_DNA"/>
</dbReference>
<organism evidence="4 5">
    <name type="scientific">Pseudoramibacter porci</name>
    <dbReference type="NCBI Taxonomy" id="2606631"/>
    <lineage>
        <taxon>Bacteria</taxon>
        <taxon>Bacillati</taxon>
        <taxon>Bacillota</taxon>
        <taxon>Clostridia</taxon>
        <taxon>Eubacteriales</taxon>
        <taxon>Eubacteriaceae</taxon>
        <taxon>Pseudoramibacter</taxon>
    </lineage>
</organism>
<feature type="transmembrane region" description="Helical" evidence="2">
    <location>
        <begin position="295"/>
        <end position="313"/>
    </location>
</feature>
<dbReference type="Proteomes" id="UP000461754">
    <property type="component" value="Unassembled WGS sequence"/>
</dbReference>
<protein>
    <submittedName>
        <fullName evidence="4">GGDEF domain-containing protein</fullName>
    </submittedName>
</protein>
<dbReference type="GO" id="GO:1902201">
    <property type="term" value="P:negative regulation of bacterial-type flagellum-dependent cell motility"/>
    <property type="evidence" value="ECO:0007669"/>
    <property type="project" value="TreeGrafter"/>
</dbReference>
<keyword evidence="2" id="KW-0812">Transmembrane</keyword>
<feature type="transmembrane region" description="Helical" evidence="2">
    <location>
        <begin position="170"/>
        <end position="191"/>
    </location>
</feature>
<dbReference type="SUPFAM" id="SSF55073">
    <property type="entry name" value="Nucleotide cyclase"/>
    <property type="match status" value="1"/>
</dbReference>
<keyword evidence="5" id="KW-1185">Reference proteome</keyword>
<evidence type="ECO:0000313" key="5">
    <source>
        <dbReference type="Proteomes" id="UP000461754"/>
    </source>
</evidence>
<evidence type="ECO:0000256" key="2">
    <source>
        <dbReference type="SAM" id="Phobius"/>
    </source>
</evidence>
<comment type="caution">
    <text evidence="4">The sequence shown here is derived from an EMBL/GenBank/DDBJ whole genome shotgun (WGS) entry which is preliminary data.</text>
</comment>
<sequence>MRMDRNTKNRTVDEHKKDTAAEQRREKIGRCVLLLIIGVLAVCLLAGQKPDSTNVMIQTSPILKLDGAWTRQGKGCTVRLPKDLPEGSVLELGYMRGQFAVKLRGKTIFRSAGDDAATALRWIPLPKGSAGGRLTVQESDQDSDVLSTLNAASVIGSQAALQRRLFFSNLYALIFFLCFSCASAFILYAAFRQKRRRGERQPTSQVQLALFLLCAGVWALTDSQILQLVTADVNRGAMVSVLAFFLMPVFFLQFLETLLPKLGRLRNLRMLFLLNAAVGLVLHTTGLVSVYPYMITNHVLLIVMMMIVIRIFSKDKAAGHHGIRIGCIVYFVCEIAALVAYYLHPNSRGYAWLICLGVFLLSIGCLNAWFNQYLEDLNRLTESELYRKLAYRDELTGLGNRAAYERDWDQVKPEAGATLIMFDINGLKATNDTWGHAFGDQLIRTAAEAIEQVFGEIGTVYRIGGDEFLVLLVGTAAADVSQRLEAFAARKHTMDHGIPVEIAWGMAATDEVPAAALFRLADQRMYQKKREMHTEAGNA</sequence>
<dbReference type="InterPro" id="IPR050469">
    <property type="entry name" value="Diguanylate_Cyclase"/>
</dbReference>
<dbReference type="PROSITE" id="PS50887">
    <property type="entry name" value="GGDEF"/>
    <property type="match status" value="1"/>
</dbReference>
<feature type="transmembrane region" description="Helical" evidence="2">
    <location>
        <begin position="325"/>
        <end position="344"/>
    </location>
</feature>
<evidence type="ECO:0000256" key="1">
    <source>
        <dbReference type="SAM" id="MobiDB-lite"/>
    </source>
</evidence>
<dbReference type="InterPro" id="IPR029787">
    <property type="entry name" value="Nucleotide_cyclase"/>
</dbReference>
<keyword evidence="2" id="KW-1133">Transmembrane helix</keyword>
<feature type="transmembrane region" description="Helical" evidence="2">
    <location>
        <begin position="350"/>
        <end position="370"/>
    </location>
</feature>
<dbReference type="CDD" id="cd01949">
    <property type="entry name" value="GGDEF"/>
    <property type="match status" value="1"/>
</dbReference>
<dbReference type="PANTHER" id="PTHR45138">
    <property type="entry name" value="REGULATORY COMPONENTS OF SENSORY TRANSDUCTION SYSTEM"/>
    <property type="match status" value="1"/>
</dbReference>